<dbReference type="Pfam" id="PF10117">
    <property type="entry name" value="McrBC"/>
    <property type="match status" value="1"/>
</dbReference>
<dbReference type="Proteomes" id="UP000198916">
    <property type="component" value="Unassembled WGS sequence"/>
</dbReference>
<dbReference type="PANTHER" id="PTHR38733">
    <property type="entry name" value="PROTEIN MCRC"/>
    <property type="match status" value="1"/>
</dbReference>
<evidence type="ECO:0000313" key="2">
    <source>
        <dbReference type="Proteomes" id="UP000198916"/>
    </source>
</evidence>
<dbReference type="AlphaFoldDB" id="A0A1H7UMD2"/>
<evidence type="ECO:0000313" key="1">
    <source>
        <dbReference type="EMBL" id="SEL97966.1"/>
    </source>
</evidence>
<dbReference type="EMBL" id="FNZR01000018">
    <property type="protein sequence ID" value="SEL97966.1"/>
    <property type="molecule type" value="Genomic_DNA"/>
</dbReference>
<keyword evidence="2" id="KW-1185">Reference proteome</keyword>
<sequence>MKKRHVITVYEHEVLRIGEGRLSRKQLESLQRHYGNSVPYFNLVHDGVKFKEYVGVIQEGQTVIEVLPKADRAREPSEAMETKWRKVLIGMLKVVGAFQVRSTSQSDLTLQSNHILDLYFELFIREVEGLLHQGLVKQYRKTEGNRTALKGALVFSKHLQQNLVHQERFYTRHYVYDIQHLIHAILYKAICLLKQINTNINLHSRIGVLLLHFPPMPDIRVDDATFERITYTRKTRNYESAISIARLLLLNYHPDLSAGRNDVLALMFDMNLLWEQFLFASLRKHLTGNYIVTAQTTKPFWKPDSGYTSSMKPDIWIRRGEESFILDTKWKHIQGYNPSPDDLRQLYVYHEYYKARKVALVYPGETSNSRQGKYYEPHSNTLGNKHCSVLCFTPNGDVIEWQAEIAKRITKWVTFLYSPIDSDRP</sequence>
<accession>A0A1H7UMD2</accession>
<reference evidence="2" key="1">
    <citation type="submission" date="2016-10" db="EMBL/GenBank/DDBJ databases">
        <authorList>
            <person name="Varghese N."/>
            <person name="Submissions S."/>
        </authorList>
    </citation>
    <scope>NUCLEOTIDE SEQUENCE [LARGE SCALE GENOMIC DNA]</scope>
    <source>
        <strain evidence="2">Jip14</strain>
    </source>
</reference>
<dbReference type="RefSeq" id="WP_090609440.1">
    <property type="nucleotide sequence ID" value="NZ_FNZR01000018.1"/>
</dbReference>
<organism evidence="1 2">
    <name type="scientific">Parapedobacter koreensis</name>
    <dbReference type="NCBI Taxonomy" id="332977"/>
    <lineage>
        <taxon>Bacteria</taxon>
        <taxon>Pseudomonadati</taxon>
        <taxon>Bacteroidota</taxon>
        <taxon>Sphingobacteriia</taxon>
        <taxon>Sphingobacteriales</taxon>
        <taxon>Sphingobacteriaceae</taxon>
        <taxon>Parapedobacter</taxon>
    </lineage>
</organism>
<dbReference type="PANTHER" id="PTHR38733:SF1">
    <property type="entry name" value="TYPE IV METHYL-DIRECTED RESTRICTION ENZYME ECOKMCRBC"/>
    <property type="match status" value="1"/>
</dbReference>
<dbReference type="OrthoDB" id="307209at2"/>
<name>A0A1H7UMD2_9SPHI</name>
<protein>
    <submittedName>
        <fullName evidence="1">5-methylcytosine-specific restriction enzyme subunit McrC</fullName>
    </submittedName>
</protein>
<dbReference type="InterPro" id="IPR019292">
    <property type="entry name" value="McrC"/>
</dbReference>
<proteinExistence type="predicted"/>
<gene>
    <name evidence="1" type="ORF">SAMN05421740_11816</name>
</gene>